<organism evidence="1">
    <name type="scientific">marine sediment metagenome</name>
    <dbReference type="NCBI Taxonomy" id="412755"/>
    <lineage>
        <taxon>unclassified sequences</taxon>
        <taxon>metagenomes</taxon>
        <taxon>ecological metagenomes</taxon>
    </lineage>
</organism>
<gene>
    <name evidence="1" type="ORF">LCGC14_2186890</name>
</gene>
<evidence type="ECO:0000313" key="1">
    <source>
        <dbReference type="EMBL" id="KKL62271.1"/>
    </source>
</evidence>
<comment type="caution">
    <text evidence="1">The sequence shown here is derived from an EMBL/GenBank/DDBJ whole genome shotgun (WGS) entry which is preliminary data.</text>
</comment>
<name>A0A0F9E7W2_9ZZZZ</name>
<feature type="non-terminal residue" evidence="1">
    <location>
        <position position="26"/>
    </location>
</feature>
<dbReference type="AlphaFoldDB" id="A0A0F9E7W2"/>
<reference evidence="1" key="1">
    <citation type="journal article" date="2015" name="Nature">
        <title>Complex archaea that bridge the gap between prokaryotes and eukaryotes.</title>
        <authorList>
            <person name="Spang A."/>
            <person name="Saw J.H."/>
            <person name="Jorgensen S.L."/>
            <person name="Zaremba-Niedzwiedzka K."/>
            <person name="Martijn J."/>
            <person name="Lind A.E."/>
            <person name="van Eijk R."/>
            <person name="Schleper C."/>
            <person name="Guy L."/>
            <person name="Ettema T.J."/>
        </authorList>
    </citation>
    <scope>NUCLEOTIDE SEQUENCE</scope>
</reference>
<protein>
    <submittedName>
        <fullName evidence="1">Uncharacterized protein</fullName>
    </submittedName>
</protein>
<proteinExistence type="predicted"/>
<sequence length="26" mass="2851">MRTQDAAFLVAQRADSIAALYKVQLA</sequence>
<dbReference type="EMBL" id="LAZR01028543">
    <property type="protein sequence ID" value="KKL62271.1"/>
    <property type="molecule type" value="Genomic_DNA"/>
</dbReference>
<accession>A0A0F9E7W2</accession>